<sequence>MKFIDLFAGIGGFHKALHELGHECVFASELNPILRETYKLNWGKDINIHGDIRKIVKDNIELIPDHDILCAGFPCQPFSKAGKQLGRDDERGTLFDEIVKILEARTPKFFILENVRFIAKHNNEETWKAMKTDFERLGYDVDHRDYSPHDFGIPQHRQRIFIVGAFGKNALEHFSFDNVDKHKKSVVELENFIELSPANAKKLPKANQDCIKLWQELIDALPKEVKIPGFPIWGMEFGADYPYEETYPHLLSAKELAEYKGNFGISLNGKTKEEQLANLPSYARVEDEFPDWKQRYIKYNRQFYKDNKKDIKEIVNRIAGLPSQSWQKLEWNVGDSKRKINKYLLQFRASGIRIKKPDFFPSLVCTNTQIPIIGWENRYITRKEGLKLQSLQGLKLPENDNAAFKALGNAVNAKIVKLIATQLLEKEKKVNGVAKQRHSPNSLSKSYESAR</sequence>
<dbReference type="PROSITE" id="PS51679">
    <property type="entry name" value="SAM_MT_C5"/>
    <property type="match status" value="1"/>
</dbReference>
<keyword evidence="2 6" id="KW-0808">Transferase</keyword>
<dbReference type="PANTHER" id="PTHR46098">
    <property type="entry name" value="TRNA (CYTOSINE(38)-C(5))-METHYLTRANSFERASE"/>
    <property type="match status" value="1"/>
</dbReference>
<dbReference type="AlphaFoldDB" id="A0A847SY90"/>
<dbReference type="InterPro" id="IPR018117">
    <property type="entry name" value="C5_DNA_meth_AS"/>
</dbReference>
<evidence type="ECO:0000313" key="11">
    <source>
        <dbReference type="Proteomes" id="UP000552864"/>
    </source>
</evidence>
<dbReference type="InterPro" id="IPR001525">
    <property type="entry name" value="C5_MeTfrase"/>
</dbReference>
<dbReference type="Pfam" id="PF00145">
    <property type="entry name" value="DNA_methylase"/>
    <property type="match status" value="1"/>
</dbReference>
<comment type="caution">
    <text evidence="10">The sequence shown here is derived from an EMBL/GenBank/DDBJ whole genome shotgun (WGS) entry which is preliminary data.</text>
</comment>
<keyword evidence="11" id="KW-1185">Reference proteome</keyword>
<dbReference type="PROSITE" id="PS00094">
    <property type="entry name" value="C5_MTASE_1"/>
    <property type="match status" value="1"/>
</dbReference>
<reference evidence="10 11" key="1">
    <citation type="submission" date="2020-04" db="EMBL/GenBank/DDBJ databases">
        <authorList>
            <person name="Yin C."/>
        </authorList>
    </citation>
    <scope>NUCLEOTIDE SEQUENCE [LARGE SCALE GENOMIC DNA]</scope>
    <source>
        <strain evidence="10 11">Ak56</strain>
    </source>
</reference>
<protein>
    <recommendedName>
        <fullName evidence="8">Cytosine-specific methyltransferase</fullName>
        <ecNumber evidence="8">2.1.1.37</ecNumber>
    </recommendedName>
</protein>
<dbReference type="Gene3D" id="3.40.50.150">
    <property type="entry name" value="Vaccinia Virus protein VP39"/>
    <property type="match status" value="1"/>
</dbReference>
<gene>
    <name evidence="10" type="primary">dcm</name>
    <name evidence="10" type="ORF">HGH91_30085</name>
</gene>
<feature type="region of interest" description="Disordered" evidence="9">
    <location>
        <begin position="430"/>
        <end position="451"/>
    </location>
</feature>
<evidence type="ECO:0000256" key="3">
    <source>
        <dbReference type="ARBA" id="ARBA00022691"/>
    </source>
</evidence>
<dbReference type="GO" id="GO:0032259">
    <property type="term" value="P:methylation"/>
    <property type="evidence" value="ECO:0007669"/>
    <property type="project" value="UniProtKB-KW"/>
</dbReference>
<feature type="compositionally biased region" description="Polar residues" evidence="9">
    <location>
        <begin position="439"/>
        <end position="451"/>
    </location>
</feature>
<dbReference type="PANTHER" id="PTHR46098:SF1">
    <property type="entry name" value="TRNA (CYTOSINE(38)-C(5))-METHYLTRANSFERASE"/>
    <property type="match status" value="1"/>
</dbReference>
<feature type="active site" evidence="6">
    <location>
        <position position="75"/>
    </location>
</feature>
<evidence type="ECO:0000256" key="2">
    <source>
        <dbReference type="ARBA" id="ARBA00022679"/>
    </source>
</evidence>
<dbReference type="Proteomes" id="UP000552864">
    <property type="component" value="Unassembled WGS sequence"/>
</dbReference>
<comment type="similarity">
    <text evidence="6 7">Belongs to the class I-like SAM-binding methyltransferase superfamily. C5-methyltransferase family.</text>
</comment>
<accession>A0A847SY90</accession>
<keyword evidence="3 6" id="KW-0949">S-adenosyl-L-methionine</keyword>
<proteinExistence type="inferred from homology"/>
<dbReference type="GO" id="GO:0009307">
    <property type="term" value="P:DNA restriction-modification system"/>
    <property type="evidence" value="ECO:0007669"/>
    <property type="project" value="UniProtKB-KW"/>
</dbReference>
<dbReference type="EMBL" id="JABAHZ010000014">
    <property type="protein sequence ID" value="NLR82902.1"/>
    <property type="molecule type" value="Genomic_DNA"/>
</dbReference>
<dbReference type="SUPFAM" id="SSF53335">
    <property type="entry name" value="S-adenosyl-L-methionine-dependent methyltransferases"/>
    <property type="match status" value="1"/>
</dbReference>
<dbReference type="NCBIfam" id="TIGR00675">
    <property type="entry name" value="dcm"/>
    <property type="match status" value="1"/>
</dbReference>
<keyword evidence="1 6" id="KW-0489">Methyltransferase</keyword>
<dbReference type="RefSeq" id="WP_168742948.1">
    <property type="nucleotide sequence ID" value="NZ_JABAHZ010000014.1"/>
</dbReference>
<name>A0A847SY90_9BACT</name>
<evidence type="ECO:0000256" key="7">
    <source>
        <dbReference type="RuleBase" id="RU000416"/>
    </source>
</evidence>
<comment type="catalytic activity">
    <reaction evidence="5 8">
        <text>a 2'-deoxycytidine in DNA + S-adenosyl-L-methionine = a 5-methyl-2'-deoxycytidine in DNA + S-adenosyl-L-homocysteine + H(+)</text>
        <dbReference type="Rhea" id="RHEA:13681"/>
        <dbReference type="Rhea" id="RHEA-COMP:11369"/>
        <dbReference type="Rhea" id="RHEA-COMP:11370"/>
        <dbReference type="ChEBI" id="CHEBI:15378"/>
        <dbReference type="ChEBI" id="CHEBI:57856"/>
        <dbReference type="ChEBI" id="CHEBI:59789"/>
        <dbReference type="ChEBI" id="CHEBI:85452"/>
        <dbReference type="ChEBI" id="CHEBI:85454"/>
        <dbReference type="EC" id="2.1.1.37"/>
    </reaction>
</comment>
<keyword evidence="4" id="KW-0680">Restriction system</keyword>
<dbReference type="EC" id="2.1.1.37" evidence="8"/>
<dbReference type="InterPro" id="IPR050750">
    <property type="entry name" value="C5-MTase"/>
</dbReference>
<evidence type="ECO:0000256" key="5">
    <source>
        <dbReference type="ARBA" id="ARBA00047422"/>
    </source>
</evidence>
<evidence type="ECO:0000256" key="8">
    <source>
        <dbReference type="RuleBase" id="RU000417"/>
    </source>
</evidence>
<dbReference type="InterPro" id="IPR029063">
    <property type="entry name" value="SAM-dependent_MTases_sf"/>
</dbReference>
<dbReference type="GO" id="GO:0003886">
    <property type="term" value="F:DNA (cytosine-5-)-methyltransferase activity"/>
    <property type="evidence" value="ECO:0007669"/>
    <property type="project" value="UniProtKB-EC"/>
</dbReference>
<evidence type="ECO:0000256" key="6">
    <source>
        <dbReference type="PROSITE-ProRule" id="PRU01016"/>
    </source>
</evidence>
<evidence type="ECO:0000256" key="9">
    <source>
        <dbReference type="SAM" id="MobiDB-lite"/>
    </source>
</evidence>
<evidence type="ECO:0000256" key="4">
    <source>
        <dbReference type="ARBA" id="ARBA00022747"/>
    </source>
</evidence>
<dbReference type="PRINTS" id="PR00105">
    <property type="entry name" value="C5METTRFRASE"/>
</dbReference>
<evidence type="ECO:0000256" key="1">
    <source>
        <dbReference type="ARBA" id="ARBA00022603"/>
    </source>
</evidence>
<evidence type="ECO:0000313" key="10">
    <source>
        <dbReference type="EMBL" id="NLR82902.1"/>
    </source>
</evidence>
<organism evidence="10 11">
    <name type="scientific">Chitinophaga eiseniae</name>
    <dbReference type="NCBI Taxonomy" id="634771"/>
    <lineage>
        <taxon>Bacteria</taxon>
        <taxon>Pseudomonadati</taxon>
        <taxon>Bacteroidota</taxon>
        <taxon>Chitinophagia</taxon>
        <taxon>Chitinophagales</taxon>
        <taxon>Chitinophagaceae</taxon>
        <taxon>Chitinophaga</taxon>
    </lineage>
</organism>